<feature type="region of interest" description="Disordered" evidence="1">
    <location>
        <begin position="312"/>
        <end position="390"/>
    </location>
</feature>
<dbReference type="Proteomes" id="UP000053259">
    <property type="component" value="Unassembled WGS sequence"/>
</dbReference>
<evidence type="ECO:0000256" key="1">
    <source>
        <dbReference type="SAM" id="MobiDB-lite"/>
    </source>
</evidence>
<feature type="domain" description="FHA" evidence="2">
    <location>
        <begin position="115"/>
        <end position="167"/>
    </location>
</feature>
<dbReference type="HOGENOM" id="CLU_027207_0_0_1"/>
<feature type="region of interest" description="Disordered" evidence="1">
    <location>
        <begin position="1"/>
        <end position="88"/>
    </location>
</feature>
<dbReference type="RefSeq" id="XP_016218488.1">
    <property type="nucleotide sequence ID" value="XM_016353335.1"/>
</dbReference>
<name>A0A0D2BBD7_9PEZI</name>
<dbReference type="PROSITE" id="PS50006">
    <property type="entry name" value="FHA_DOMAIN"/>
    <property type="match status" value="1"/>
</dbReference>
<dbReference type="AlphaFoldDB" id="A0A0D2BBD7"/>
<keyword evidence="4" id="KW-1185">Reference proteome</keyword>
<feature type="compositionally biased region" description="Polar residues" evidence="1">
    <location>
        <begin position="348"/>
        <end position="362"/>
    </location>
</feature>
<organism evidence="3 4">
    <name type="scientific">Verruconis gallopava</name>
    <dbReference type="NCBI Taxonomy" id="253628"/>
    <lineage>
        <taxon>Eukaryota</taxon>
        <taxon>Fungi</taxon>
        <taxon>Dikarya</taxon>
        <taxon>Ascomycota</taxon>
        <taxon>Pezizomycotina</taxon>
        <taxon>Dothideomycetes</taxon>
        <taxon>Pleosporomycetidae</taxon>
        <taxon>Venturiales</taxon>
        <taxon>Sympoventuriaceae</taxon>
        <taxon>Verruconis</taxon>
    </lineage>
</organism>
<feature type="compositionally biased region" description="Basic and acidic residues" evidence="1">
    <location>
        <begin position="373"/>
        <end position="384"/>
    </location>
</feature>
<dbReference type="STRING" id="253628.A0A0D2BBD7"/>
<evidence type="ECO:0000313" key="3">
    <source>
        <dbReference type="EMBL" id="KIW08619.1"/>
    </source>
</evidence>
<gene>
    <name evidence="3" type="ORF">PV09_00576</name>
</gene>
<dbReference type="FunCoup" id="A0A0D2BBD7">
    <property type="interactions" value="367"/>
</dbReference>
<dbReference type="EMBL" id="KN847530">
    <property type="protein sequence ID" value="KIW08619.1"/>
    <property type="molecule type" value="Genomic_DNA"/>
</dbReference>
<protein>
    <recommendedName>
        <fullName evidence="2">FHA domain-containing protein</fullName>
    </recommendedName>
</protein>
<dbReference type="InterPro" id="IPR000253">
    <property type="entry name" value="FHA_dom"/>
</dbReference>
<sequence>MDSSPSANQIAQANASAMSPTRQPSRPTTSRQPSLLPAFEPLSSSPPVQSNKRKFRDLEESVKHYPTPIPTSSTGILPSSPPNRPSFQRTLSTLSERAPLGDLPSVELPANGDVIRFGRSSNSSQYQLPYNRHISRVHVTANYEAPNVQNASGRIVVKCLGWNGAKIRCGGAVHQLEKGDSWVSTQPLAEIMLDVLDCRVMIKWPDTQEKQTGRETPHIENWPEESPRRVLAGLGDDVMPSSPPAMIPRSPVSPSPAQTALAGTTGLVTATNELQESHQTTVEVYEDPNSDHVQESTELSTKASTVKQVLQEKVSSSSLSSLSADGLSDQENEENDPIVHSFGPFGSNLINRLNSFSHTSPRPRQPHNRKRPLREASKSPKREVSSSVSRKNSTEIFIKVQESPIKNHVINQLAFSRIHAIPLSTIHSNLPAELRTCATATNPNASLPTSELERLLHSLPCVGEITREGKDAAGKPLENEFYYVPEMDDNTMRREAVLGSRGGTGLRAVRKNHKQYYWKKPRV</sequence>
<feature type="compositionally biased region" description="Polar residues" evidence="1">
    <location>
        <begin position="20"/>
        <end position="33"/>
    </location>
</feature>
<accession>A0A0D2BBD7</accession>
<feature type="compositionally biased region" description="Low complexity" evidence="1">
    <location>
        <begin position="1"/>
        <end position="19"/>
    </location>
</feature>
<feature type="region of interest" description="Disordered" evidence="1">
    <location>
        <begin position="285"/>
        <end position="304"/>
    </location>
</feature>
<dbReference type="VEuPathDB" id="FungiDB:PV09_00576"/>
<evidence type="ECO:0000259" key="2">
    <source>
        <dbReference type="PROSITE" id="PS50006"/>
    </source>
</evidence>
<proteinExistence type="predicted"/>
<dbReference type="InParanoid" id="A0A0D2BBD7"/>
<dbReference type="OrthoDB" id="5348546at2759"/>
<evidence type="ECO:0000313" key="4">
    <source>
        <dbReference type="Proteomes" id="UP000053259"/>
    </source>
</evidence>
<dbReference type="GeneID" id="27308549"/>
<reference evidence="3 4" key="1">
    <citation type="submission" date="2015-01" db="EMBL/GenBank/DDBJ databases">
        <title>The Genome Sequence of Ochroconis gallopava CBS43764.</title>
        <authorList>
            <consortium name="The Broad Institute Genomics Platform"/>
            <person name="Cuomo C."/>
            <person name="de Hoog S."/>
            <person name="Gorbushina A."/>
            <person name="Stielow B."/>
            <person name="Teixiera M."/>
            <person name="Abouelleil A."/>
            <person name="Chapman S.B."/>
            <person name="Priest M."/>
            <person name="Young S.K."/>
            <person name="Wortman J."/>
            <person name="Nusbaum C."/>
            <person name="Birren B."/>
        </authorList>
    </citation>
    <scope>NUCLEOTIDE SEQUENCE [LARGE SCALE GENOMIC DNA]</scope>
    <source>
        <strain evidence="3 4">CBS 43764</strain>
    </source>
</reference>